<sequence length="1273" mass="134356">MKWKKAMAALLVACMVFTGVGMIPALGVENTSDNQNMTSSEAENPTGDSSDTSLSDTAEDIGEPEDQQDFSPVIKDTAEKGTVTVNSLPEQAEAAKRAAKAPTAPAAANSLDVVYVSAQGNDDTGAGTVESPVATLSKAVGVASKNATIYLMSDLTMTESASYYGKNLTITSYNGTFTVTRGEGFAPKQDSARSTYNPAMIEVNSTEGPKTASLKLSNIVFDDSAKYEGEYFVQADSEGDGHTTVGSKEVQNTAIVQDGIIATYNNVGTITLGEGAVLKNYGGMSAVRIASGELIMEAGSQIIDEKEITRVKGATGSFGPAGAVWIQGGILNMNGGVIGGADNTVMTGRAVYVDGGTANVGGTLQNLKGTDAAWQGQNGVAVHLRSGGEATLTETGKITNVTGTNTGNNSAIWTQYCNFTSEKGSLISKVDGFPLLHFDDLGNDYSHEVYLDGTISDCKCGGASLLRSWYGQITFGEHNVIENCSSSSAGGLIYSNNGSHYTFAGTIRNNTASKGVIYLANQGGGGVVATIESTAKIVDNSNLAIRVNNSSNLTMNGGEISGNKGAGVQISGKDSWKGVKFIMNDGTIADNGGVGIDAAIGGNAVVQLNGGSVHGNGDGTEITVWNDYTDAPGAYGKSENDNIYIASGVLQGNRTVKVMHGYSSLFGAISMNRTLGTVTLDDGHGEVAWAFANPKVVDKITNLVTAENNRDSWKAAAEDAYWITPYADSYQFKVTRPDKAKKTDLYLAYIPMNDDGSVPDDAELTLEKVGTGNQIDVTMEGLDADKSYAFMFFNSSEYTLTADSVTKYIGGGAGNETTGNGFPELTIGGSVDPISKLEIKGVEVTGDDLMSELLSNIEATYTNEDGDVVTDDSESGEYTVTLKWKNGLTNDDVRINGNNVNLDGIGTVIVRHISDVSSVQAGTNTHELLTTEPTAPVEHAEAIAKTETNWGIVYQPDFYINDNEDFLIEDASGIQILDDGLLLEDDDNRQELMEQKVADYLGAPGEGQAYRYDFHYLDLVDAFNGNAWVSASYGTTVYLPYPEGVTADNAEELGVKVVHYRDLHREYGISGQAEVEEAIAASELETMEVEFDANGIKFDVPREGFSPFAVIWQTEAHTITATAGEGGTVDPSGEVVVTEGADKTFTITPDKGYEIVEVVVDGQAVGLTDVVNEDGTGTYTFEKVDGDHSISITFEAISVTPDPGEDEPDNPADNPNTPSGDNQQGNSGDNQQDNSDKVQPDDSTKTGDEAPIALLAILLIASGTALVAVRRRR</sequence>
<feature type="compositionally biased region" description="Polar residues" evidence="1">
    <location>
        <begin position="32"/>
        <end position="43"/>
    </location>
</feature>
<dbReference type="InterPro" id="IPR012334">
    <property type="entry name" value="Pectin_lyas_fold"/>
</dbReference>
<feature type="compositionally biased region" description="Basic and acidic residues" evidence="1">
    <location>
        <begin position="1234"/>
        <end position="1247"/>
    </location>
</feature>
<reference evidence="4 5" key="1">
    <citation type="submission" date="2020-10" db="EMBL/GenBank/DDBJ databases">
        <title>ChiBAC.</title>
        <authorList>
            <person name="Zenner C."/>
            <person name="Hitch T.C.A."/>
            <person name="Clavel T."/>
        </authorList>
    </citation>
    <scope>NUCLEOTIDE SEQUENCE [LARGE SCALE GENOMIC DNA]</scope>
    <source>
        <strain evidence="4 5">DSM 108706</strain>
    </source>
</reference>
<feature type="signal peptide" evidence="3">
    <location>
        <begin position="1"/>
        <end position="25"/>
    </location>
</feature>
<proteinExistence type="predicted"/>
<keyword evidence="2" id="KW-0812">Transmembrane</keyword>
<keyword evidence="5" id="KW-1185">Reference proteome</keyword>
<keyword evidence="2" id="KW-1133">Transmembrane helix</keyword>
<feature type="region of interest" description="Disordered" evidence="1">
    <location>
        <begin position="32"/>
        <end position="73"/>
    </location>
</feature>
<feature type="compositionally biased region" description="Acidic residues" evidence="1">
    <location>
        <begin position="57"/>
        <end position="68"/>
    </location>
</feature>
<dbReference type="Gene3D" id="2.160.20.10">
    <property type="entry name" value="Single-stranded right-handed beta-helix, Pectin lyase-like"/>
    <property type="match status" value="1"/>
</dbReference>
<feature type="region of interest" description="Disordered" evidence="1">
    <location>
        <begin position="1199"/>
        <end position="1247"/>
    </location>
</feature>
<dbReference type="NCBIfam" id="TIGR03063">
    <property type="entry name" value="srtB_target"/>
    <property type="match status" value="1"/>
</dbReference>
<evidence type="ECO:0000256" key="3">
    <source>
        <dbReference type="SAM" id="SignalP"/>
    </source>
</evidence>
<dbReference type="EMBL" id="JADCKA010000014">
    <property type="protein sequence ID" value="MBE5036082.1"/>
    <property type="molecule type" value="Genomic_DNA"/>
</dbReference>
<protein>
    <submittedName>
        <fullName evidence="4">Right-handed parallel beta-helix repeat-containing protein</fullName>
    </submittedName>
</protein>
<evidence type="ECO:0000313" key="4">
    <source>
        <dbReference type="EMBL" id="MBE5036082.1"/>
    </source>
</evidence>
<keyword evidence="3" id="KW-0732">Signal</keyword>
<organism evidence="4 5">
    <name type="scientific">Gallibacter intestinalis</name>
    <dbReference type="NCBI Taxonomy" id="2779356"/>
    <lineage>
        <taxon>Bacteria</taxon>
        <taxon>Bacillati</taxon>
        <taxon>Bacillota</taxon>
        <taxon>Clostridia</taxon>
        <taxon>Eubacteriales</taxon>
        <taxon>Eubacteriaceae</taxon>
        <taxon>Gallibacter</taxon>
    </lineage>
</organism>
<gene>
    <name evidence="4" type="ORF">INF20_07335</name>
</gene>
<name>A0ABR9QYX2_9FIRM</name>
<dbReference type="InterPro" id="IPR017502">
    <property type="entry name" value="Sortase_SrtB_target"/>
</dbReference>
<feature type="transmembrane region" description="Helical" evidence="2">
    <location>
        <begin position="1250"/>
        <end position="1269"/>
    </location>
</feature>
<evidence type="ECO:0000256" key="2">
    <source>
        <dbReference type="SAM" id="Phobius"/>
    </source>
</evidence>
<dbReference type="Proteomes" id="UP001516588">
    <property type="component" value="Unassembled WGS sequence"/>
</dbReference>
<comment type="caution">
    <text evidence="4">The sequence shown here is derived from an EMBL/GenBank/DDBJ whole genome shotgun (WGS) entry which is preliminary data.</text>
</comment>
<keyword evidence="2" id="KW-0472">Membrane</keyword>
<evidence type="ECO:0000313" key="5">
    <source>
        <dbReference type="Proteomes" id="UP001516588"/>
    </source>
</evidence>
<feature type="compositionally biased region" description="Low complexity" evidence="1">
    <location>
        <begin position="46"/>
        <end position="56"/>
    </location>
</feature>
<feature type="compositionally biased region" description="Low complexity" evidence="1">
    <location>
        <begin position="1219"/>
        <end position="1233"/>
    </location>
</feature>
<evidence type="ECO:0000256" key="1">
    <source>
        <dbReference type="SAM" id="MobiDB-lite"/>
    </source>
</evidence>
<dbReference type="RefSeq" id="WP_226385728.1">
    <property type="nucleotide sequence ID" value="NZ_JADCKA010000014.1"/>
</dbReference>
<dbReference type="SUPFAM" id="SSF51126">
    <property type="entry name" value="Pectin lyase-like"/>
    <property type="match status" value="1"/>
</dbReference>
<feature type="chain" id="PRO_5045284732" evidence="3">
    <location>
        <begin position="26"/>
        <end position="1273"/>
    </location>
</feature>
<accession>A0ABR9QYX2</accession>
<dbReference type="InterPro" id="IPR011050">
    <property type="entry name" value="Pectin_lyase_fold/virulence"/>
</dbReference>